<dbReference type="CDD" id="cd00130">
    <property type="entry name" value="PAS"/>
    <property type="match status" value="2"/>
</dbReference>
<feature type="compositionally biased region" description="Polar residues" evidence="10">
    <location>
        <begin position="387"/>
        <end position="398"/>
    </location>
</feature>
<evidence type="ECO:0000259" key="11">
    <source>
        <dbReference type="PROSITE" id="PS50112"/>
    </source>
</evidence>
<dbReference type="Pfam" id="PF14598">
    <property type="entry name" value="PAS_11"/>
    <property type="match status" value="1"/>
</dbReference>
<feature type="domain" description="PAS" evidence="11">
    <location>
        <begin position="224"/>
        <end position="275"/>
    </location>
</feature>
<keyword evidence="3" id="KW-0832">Ubl conjugation</keyword>
<dbReference type="InterPro" id="IPR000014">
    <property type="entry name" value="PAS"/>
</dbReference>
<evidence type="ECO:0000313" key="13">
    <source>
        <dbReference type="Proteomes" id="UP000828390"/>
    </source>
</evidence>
<dbReference type="PROSITE" id="PS50112">
    <property type="entry name" value="PAS"/>
    <property type="match status" value="2"/>
</dbReference>
<dbReference type="FunFam" id="3.30.450.20:FF:000015">
    <property type="entry name" value="Hypoxia-inducible factor 1-alpha isoform 1"/>
    <property type="match status" value="1"/>
</dbReference>
<reference evidence="12" key="2">
    <citation type="submission" date="2020-11" db="EMBL/GenBank/DDBJ databases">
        <authorList>
            <person name="McCartney M.A."/>
            <person name="Auch B."/>
            <person name="Kono T."/>
            <person name="Mallez S."/>
            <person name="Becker A."/>
            <person name="Gohl D.M."/>
            <person name="Silverstein K.A.T."/>
            <person name="Koren S."/>
            <person name="Bechman K.B."/>
            <person name="Herman A."/>
            <person name="Abrahante J.E."/>
            <person name="Garbe J."/>
        </authorList>
    </citation>
    <scope>NUCLEOTIDE SEQUENCE</scope>
    <source>
        <strain evidence="12">Duluth1</strain>
        <tissue evidence="12">Whole animal</tissue>
    </source>
</reference>
<dbReference type="GO" id="GO:0005634">
    <property type="term" value="C:nucleus"/>
    <property type="evidence" value="ECO:0007669"/>
    <property type="project" value="UniProtKB-SubCell"/>
</dbReference>
<comment type="subcellular location">
    <subcellularLocation>
        <location evidence="1">Nucleus</location>
    </subcellularLocation>
</comment>
<evidence type="ECO:0000256" key="8">
    <source>
        <dbReference type="ARBA" id="ARBA00023242"/>
    </source>
</evidence>
<accession>A0A9D4KXQ5</accession>
<dbReference type="GO" id="GO:0000981">
    <property type="term" value="F:DNA-binding transcription factor activity, RNA polymerase II-specific"/>
    <property type="evidence" value="ECO:0007669"/>
    <property type="project" value="TreeGrafter"/>
</dbReference>
<dbReference type="Proteomes" id="UP000828390">
    <property type="component" value="Unassembled WGS sequence"/>
</dbReference>
<evidence type="ECO:0000256" key="10">
    <source>
        <dbReference type="SAM" id="MobiDB-lite"/>
    </source>
</evidence>
<keyword evidence="7" id="KW-0804">Transcription</keyword>
<sequence>MHLRDRCIQNGRYCVVRKHKLESNLKEIKGDLKKQKTCKDLATYGNRGMIEPAKRPSMPQLPVNNGESRLMLEALNGFLIFITKKMTIKFISSTVHDHLGLKQERMIGRSVLEYIHTSDQHEISRQFADDKGDHSQSNGRPVGLCEEPQRVFYVRMKFTLTKPGTKTKHSGFMLVQWTGKMKRHVSTKTGQCVADGLLCICRPMQTAPLVEIRMDGNMFMSRHDMGMTFTFCDTRIITLIGYEPDEVLGKTAYHFHNPIDAPKVSICHQNLIAKGSSISKYYRFMGKNENWVWLQTRATIIYNTANKPQYIVCMNYVISEEEGERYLMLEEHQHANQERENTVLMLPDNTHHTVLLPDSPVLAPGPRIIELEEDHLVATARFPPALTPTQPSVSQTQPRLDPAQPTLSTQHLKQIPLLEESPCFPVPCPVDEAMVGSEDMDYQPMGASPCMELPSVVCISPDLDPMLCSTVFGPTLPVTPQGLEEDDSL</sequence>
<dbReference type="SMART" id="SM00086">
    <property type="entry name" value="PAC"/>
    <property type="match status" value="1"/>
</dbReference>
<evidence type="ECO:0000256" key="3">
    <source>
        <dbReference type="ARBA" id="ARBA00022843"/>
    </source>
</evidence>
<feature type="domain" description="PAS" evidence="11">
    <location>
        <begin position="64"/>
        <end position="127"/>
    </location>
</feature>
<proteinExistence type="predicted"/>
<evidence type="ECO:0000256" key="1">
    <source>
        <dbReference type="ARBA" id="ARBA00004123"/>
    </source>
</evidence>
<dbReference type="Gene3D" id="3.30.450.20">
    <property type="entry name" value="PAS domain"/>
    <property type="match status" value="2"/>
</dbReference>
<keyword evidence="4" id="KW-0805">Transcription regulation</keyword>
<dbReference type="AlphaFoldDB" id="A0A9D4KXQ5"/>
<dbReference type="Pfam" id="PF00989">
    <property type="entry name" value="PAS"/>
    <property type="match status" value="1"/>
</dbReference>
<dbReference type="PANTHER" id="PTHR23043">
    <property type="entry name" value="HYPOXIA-INDUCIBLE FACTOR 1 ALPHA"/>
    <property type="match status" value="1"/>
</dbReference>
<evidence type="ECO:0000256" key="7">
    <source>
        <dbReference type="ARBA" id="ARBA00023163"/>
    </source>
</evidence>
<name>A0A9D4KXQ5_DREPO</name>
<dbReference type="InterPro" id="IPR035965">
    <property type="entry name" value="PAS-like_dom_sf"/>
</dbReference>
<dbReference type="SUPFAM" id="SSF55785">
    <property type="entry name" value="PYP-like sensor domain (PAS domain)"/>
    <property type="match status" value="2"/>
</dbReference>
<evidence type="ECO:0000256" key="4">
    <source>
        <dbReference type="ARBA" id="ARBA00023015"/>
    </source>
</evidence>
<dbReference type="InterPro" id="IPR001610">
    <property type="entry name" value="PAC"/>
</dbReference>
<keyword evidence="13" id="KW-1185">Reference proteome</keyword>
<dbReference type="GO" id="GO:0000977">
    <property type="term" value="F:RNA polymerase II transcription regulatory region sequence-specific DNA binding"/>
    <property type="evidence" value="ECO:0007669"/>
    <property type="project" value="TreeGrafter"/>
</dbReference>
<evidence type="ECO:0000313" key="12">
    <source>
        <dbReference type="EMBL" id="KAH3847825.1"/>
    </source>
</evidence>
<feature type="non-terminal residue" evidence="12">
    <location>
        <position position="1"/>
    </location>
</feature>
<keyword evidence="5" id="KW-0238">DNA-binding</keyword>
<feature type="region of interest" description="Disordered" evidence="10">
    <location>
        <begin position="385"/>
        <end position="404"/>
    </location>
</feature>
<gene>
    <name evidence="12" type="ORF">DPMN_090157</name>
</gene>
<dbReference type="PANTHER" id="PTHR23043:SF40">
    <property type="match status" value="1"/>
</dbReference>
<organism evidence="12 13">
    <name type="scientific">Dreissena polymorpha</name>
    <name type="common">Zebra mussel</name>
    <name type="synonym">Mytilus polymorpha</name>
    <dbReference type="NCBI Taxonomy" id="45954"/>
    <lineage>
        <taxon>Eukaryota</taxon>
        <taxon>Metazoa</taxon>
        <taxon>Spiralia</taxon>
        <taxon>Lophotrochozoa</taxon>
        <taxon>Mollusca</taxon>
        <taxon>Bivalvia</taxon>
        <taxon>Autobranchia</taxon>
        <taxon>Heteroconchia</taxon>
        <taxon>Euheterodonta</taxon>
        <taxon>Imparidentia</taxon>
        <taxon>Neoheterodontei</taxon>
        <taxon>Myida</taxon>
        <taxon>Dreissenoidea</taxon>
        <taxon>Dreissenidae</taxon>
        <taxon>Dreissena</taxon>
    </lineage>
</organism>
<comment type="caution">
    <text evidence="12">The sequence shown here is derived from an EMBL/GenBank/DDBJ whole genome shotgun (WGS) entry which is preliminary data.</text>
</comment>
<reference evidence="12" key="1">
    <citation type="journal article" date="2019" name="bioRxiv">
        <title>The Genome of the Zebra Mussel, Dreissena polymorpha: A Resource for Invasive Species Research.</title>
        <authorList>
            <person name="McCartney M.A."/>
            <person name="Auch B."/>
            <person name="Kono T."/>
            <person name="Mallez S."/>
            <person name="Zhang Y."/>
            <person name="Obille A."/>
            <person name="Becker A."/>
            <person name="Abrahante J.E."/>
            <person name="Garbe J."/>
            <person name="Badalamenti J.P."/>
            <person name="Herman A."/>
            <person name="Mangelson H."/>
            <person name="Liachko I."/>
            <person name="Sullivan S."/>
            <person name="Sone E.D."/>
            <person name="Koren S."/>
            <person name="Silverstein K.A.T."/>
            <person name="Beckman K.B."/>
            <person name="Gohl D.M."/>
        </authorList>
    </citation>
    <scope>NUCLEOTIDE SEQUENCE</scope>
    <source>
        <strain evidence="12">Duluth1</strain>
        <tissue evidence="12">Whole animal</tissue>
    </source>
</reference>
<keyword evidence="6" id="KW-0010">Activator</keyword>
<dbReference type="InterPro" id="IPR013767">
    <property type="entry name" value="PAS_fold"/>
</dbReference>
<keyword evidence="9" id="KW-0379">Hydroxylation</keyword>
<dbReference type="EMBL" id="JAIWYP010000003">
    <property type="protein sequence ID" value="KAH3847825.1"/>
    <property type="molecule type" value="Genomic_DNA"/>
</dbReference>
<evidence type="ECO:0000256" key="9">
    <source>
        <dbReference type="ARBA" id="ARBA00023278"/>
    </source>
</evidence>
<evidence type="ECO:0000256" key="2">
    <source>
        <dbReference type="ARBA" id="ARBA00022737"/>
    </source>
</evidence>
<evidence type="ECO:0000256" key="6">
    <source>
        <dbReference type="ARBA" id="ARBA00023159"/>
    </source>
</evidence>
<protein>
    <recommendedName>
        <fullName evidence="11">PAS domain-containing protein</fullName>
    </recommendedName>
</protein>
<dbReference type="SMART" id="SM00091">
    <property type="entry name" value="PAS"/>
    <property type="match status" value="2"/>
</dbReference>
<keyword evidence="8" id="KW-0539">Nucleus</keyword>
<keyword evidence="2" id="KW-0677">Repeat</keyword>
<evidence type="ECO:0000256" key="5">
    <source>
        <dbReference type="ARBA" id="ARBA00023125"/>
    </source>
</evidence>